<dbReference type="GO" id="GO:0016491">
    <property type="term" value="F:oxidoreductase activity"/>
    <property type="evidence" value="ECO:0007669"/>
    <property type="project" value="UniProtKB-KW"/>
</dbReference>
<dbReference type="AlphaFoldDB" id="B3SEX7"/>
<comment type="similarity">
    <text evidence="1">Belongs to the thioredoxin family. DsbA subfamily.</text>
</comment>
<dbReference type="InterPro" id="IPR012336">
    <property type="entry name" value="Thioredoxin-like_fold"/>
</dbReference>
<feature type="domain" description="Thioredoxin-like fold" evidence="6">
    <location>
        <begin position="79"/>
        <end position="243"/>
    </location>
</feature>
<dbReference type="Gene3D" id="1.10.40.80">
    <property type="match status" value="1"/>
</dbReference>
<dbReference type="KEGG" id="tad:TRIADDRAFT_62803"/>
<dbReference type="HOGENOM" id="CLU_000288_47_5_1"/>
<evidence type="ECO:0000256" key="3">
    <source>
        <dbReference type="ARBA" id="ARBA00023002"/>
    </source>
</evidence>
<dbReference type="eggNOG" id="ENOG502TG1J">
    <property type="taxonomic scope" value="Eukaryota"/>
</dbReference>
<dbReference type="PANTHER" id="PTHR13887">
    <property type="entry name" value="GLUTATHIONE S-TRANSFERASE KAPPA"/>
    <property type="match status" value="1"/>
</dbReference>
<name>B3SEX7_TRIAD</name>
<dbReference type="Proteomes" id="UP000009022">
    <property type="component" value="Unassembled WGS sequence"/>
</dbReference>
<dbReference type="InterPro" id="IPR036249">
    <property type="entry name" value="Thioredoxin-like_sf"/>
</dbReference>
<dbReference type="PANTHER" id="PTHR13887:SF14">
    <property type="entry name" value="DISULFIDE BOND FORMATION PROTEIN D"/>
    <property type="match status" value="1"/>
</dbReference>
<dbReference type="EMBL" id="DS985705">
    <property type="protein sequence ID" value="EDV18719.1"/>
    <property type="molecule type" value="Genomic_DNA"/>
</dbReference>
<evidence type="ECO:0000256" key="4">
    <source>
        <dbReference type="ARBA" id="ARBA00023157"/>
    </source>
</evidence>
<keyword evidence="4" id="KW-1015">Disulfide bond</keyword>
<keyword evidence="5" id="KW-0676">Redox-active center</keyword>
<protein>
    <recommendedName>
        <fullName evidence="6">Thioredoxin-like fold domain-containing protein</fullName>
    </recommendedName>
</protein>
<keyword evidence="2" id="KW-0732">Signal</keyword>
<keyword evidence="8" id="KW-1185">Reference proteome</keyword>
<sequence length="247" mass="28814">MIIVNGIMNQIPEFFRDIIVEGGKIILIEKYDHIAKIVKYIKHNEKLFRDELSNVDADEPISYADNVESDKLEVLKLKDDDHYIGNTKAKVTIITYSSLSCPGCAYFHENLLPKIKKEYIDSGKLLFIFRDYPNNEPALYGATLANCFENSYFELIDILFKSQIKWAFRKDFKKMLKNIGRLSGFSAEKISKCFEDKSFSDQLQMKAFKDMKTLNLNQTPTIYINQEFIIANNYDDYVKIIDKYLNK</sequence>
<evidence type="ECO:0000256" key="5">
    <source>
        <dbReference type="ARBA" id="ARBA00023284"/>
    </source>
</evidence>
<reference evidence="7 8" key="1">
    <citation type="journal article" date="2008" name="Nature">
        <title>The Trichoplax genome and the nature of placozoans.</title>
        <authorList>
            <person name="Srivastava M."/>
            <person name="Begovic E."/>
            <person name="Chapman J."/>
            <person name="Putnam N.H."/>
            <person name="Hellsten U."/>
            <person name="Kawashima T."/>
            <person name="Kuo A."/>
            <person name="Mitros T."/>
            <person name="Salamov A."/>
            <person name="Carpenter M.L."/>
            <person name="Signorovitch A.Y."/>
            <person name="Moreno M.A."/>
            <person name="Kamm K."/>
            <person name="Grimwood J."/>
            <person name="Schmutz J."/>
            <person name="Shapiro H."/>
            <person name="Grigoriev I.V."/>
            <person name="Buss L.W."/>
            <person name="Schierwater B."/>
            <person name="Dellaporta S.L."/>
            <person name="Rokhsar D.S."/>
        </authorList>
    </citation>
    <scope>NUCLEOTIDE SEQUENCE [LARGE SCALE GENOMIC DNA]</scope>
    <source>
        <strain evidence="7 8">Grell-BS-1999</strain>
    </source>
</reference>
<evidence type="ECO:0000313" key="8">
    <source>
        <dbReference type="Proteomes" id="UP000009022"/>
    </source>
</evidence>
<dbReference type="Pfam" id="PF13462">
    <property type="entry name" value="Thioredoxin_4"/>
    <property type="match status" value="1"/>
</dbReference>
<evidence type="ECO:0000259" key="6">
    <source>
        <dbReference type="Pfam" id="PF13462"/>
    </source>
</evidence>
<accession>B3SEX7</accession>
<keyword evidence="3" id="KW-0560">Oxidoreductase</keyword>
<evidence type="ECO:0000256" key="1">
    <source>
        <dbReference type="ARBA" id="ARBA00005791"/>
    </source>
</evidence>
<evidence type="ECO:0000313" key="7">
    <source>
        <dbReference type="EMBL" id="EDV18719.1"/>
    </source>
</evidence>
<dbReference type="OMA" id="CARYHEK"/>
<dbReference type="SUPFAM" id="SSF52833">
    <property type="entry name" value="Thioredoxin-like"/>
    <property type="match status" value="1"/>
</dbReference>
<dbReference type="InParanoid" id="B3SEX7"/>
<organism evidence="7 8">
    <name type="scientific">Trichoplax adhaerens</name>
    <name type="common">Trichoplax reptans</name>
    <dbReference type="NCBI Taxonomy" id="10228"/>
    <lineage>
        <taxon>Eukaryota</taxon>
        <taxon>Metazoa</taxon>
        <taxon>Placozoa</taxon>
        <taxon>Uniplacotomia</taxon>
        <taxon>Trichoplacea</taxon>
        <taxon>Trichoplacidae</taxon>
        <taxon>Trichoplax</taxon>
    </lineage>
</organism>
<evidence type="ECO:0000256" key="2">
    <source>
        <dbReference type="ARBA" id="ARBA00022729"/>
    </source>
</evidence>
<gene>
    <name evidence="7" type="ORF">TRIADDRAFT_62803</name>
</gene>
<proteinExistence type="inferred from homology"/>
<dbReference type="Gene3D" id="3.40.30.10">
    <property type="entry name" value="Glutaredoxin"/>
    <property type="match status" value="1"/>
</dbReference>